<feature type="transmembrane region" description="Helical" evidence="7">
    <location>
        <begin position="225"/>
        <end position="250"/>
    </location>
</feature>
<dbReference type="EMBL" id="SHLC01000001">
    <property type="protein sequence ID" value="RZU65456.1"/>
    <property type="molecule type" value="Genomic_DNA"/>
</dbReference>
<dbReference type="OrthoDB" id="9806127at2"/>
<dbReference type="Proteomes" id="UP000291483">
    <property type="component" value="Unassembled WGS sequence"/>
</dbReference>
<evidence type="ECO:0000259" key="8">
    <source>
        <dbReference type="PROSITE" id="PS50893"/>
    </source>
</evidence>
<dbReference type="InterPro" id="IPR011527">
    <property type="entry name" value="ABC1_TM_dom"/>
</dbReference>
<keyword evidence="5 7" id="KW-1133">Transmembrane helix</keyword>
<dbReference type="InterPro" id="IPR014216">
    <property type="entry name" value="ABC_transptr_CydD"/>
</dbReference>
<evidence type="ECO:0000256" key="6">
    <source>
        <dbReference type="ARBA" id="ARBA00023136"/>
    </source>
</evidence>
<dbReference type="NCBIfam" id="TIGR02857">
    <property type="entry name" value="CydD"/>
    <property type="match status" value="1"/>
</dbReference>
<dbReference type="InterPro" id="IPR027417">
    <property type="entry name" value="P-loop_NTPase"/>
</dbReference>
<keyword evidence="2 7" id="KW-0812">Transmembrane</keyword>
<evidence type="ECO:0000256" key="7">
    <source>
        <dbReference type="SAM" id="Phobius"/>
    </source>
</evidence>
<dbReference type="Pfam" id="PF00005">
    <property type="entry name" value="ABC_tran"/>
    <property type="match status" value="1"/>
</dbReference>
<keyword evidence="4 10" id="KW-0067">ATP-binding</keyword>
<proteinExistence type="predicted"/>
<keyword evidence="6 7" id="KW-0472">Membrane</keyword>
<comment type="caution">
    <text evidence="10">The sequence shown here is derived from an EMBL/GenBank/DDBJ whole genome shotgun (WGS) entry which is preliminary data.</text>
</comment>
<accession>A0A4V2GAS8</accession>
<keyword evidence="3" id="KW-0547">Nucleotide-binding</keyword>
<feature type="domain" description="ABC transmembrane type-1" evidence="9">
    <location>
        <begin position="6"/>
        <end position="288"/>
    </location>
</feature>
<keyword evidence="11" id="KW-1185">Reference proteome</keyword>
<organism evidence="10 11">
    <name type="scientific">Microterricola gilva</name>
    <dbReference type="NCBI Taxonomy" id="393267"/>
    <lineage>
        <taxon>Bacteria</taxon>
        <taxon>Bacillati</taxon>
        <taxon>Actinomycetota</taxon>
        <taxon>Actinomycetes</taxon>
        <taxon>Micrococcales</taxon>
        <taxon>Microbacteriaceae</taxon>
        <taxon>Microterricola</taxon>
    </lineage>
</organism>
<gene>
    <name evidence="10" type="ORF">EV379_1790</name>
</gene>
<reference evidence="10 11" key="1">
    <citation type="submission" date="2019-02" db="EMBL/GenBank/DDBJ databases">
        <title>Sequencing the genomes of 1000 actinobacteria strains.</title>
        <authorList>
            <person name="Klenk H.-P."/>
        </authorList>
    </citation>
    <scope>NUCLEOTIDE SEQUENCE [LARGE SCALE GENOMIC DNA]</scope>
    <source>
        <strain evidence="10 11">DSM 18319</strain>
    </source>
</reference>
<dbReference type="PROSITE" id="PS50929">
    <property type="entry name" value="ABC_TM1F"/>
    <property type="match status" value="1"/>
</dbReference>
<dbReference type="GO" id="GO:0016887">
    <property type="term" value="F:ATP hydrolysis activity"/>
    <property type="evidence" value="ECO:0007669"/>
    <property type="project" value="InterPro"/>
</dbReference>
<dbReference type="InterPro" id="IPR003439">
    <property type="entry name" value="ABC_transporter-like_ATP-bd"/>
</dbReference>
<dbReference type="GO" id="GO:0005886">
    <property type="term" value="C:plasma membrane"/>
    <property type="evidence" value="ECO:0007669"/>
    <property type="project" value="UniProtKB-SubCell"/>
</dbReference>
<dbReference type="InterPro" id="IPR039421">
    <property type="entry name" value="Type_1_exporter"/>
</dbReference>
<evidence type="ECO:0000256" key="5">
    <source>
        <dbReference type="ARBA" id="ARBA00022989"/>
    </source>
</evidence>
<feature type="transmembrane region" description="Helical" evidence="7">
    <location>
        <begin position="45"/>
        <end position="69"/>
    </location>
</feature>
<dbReference type="SUPFAM" id="SSF52540">
    <property type="entry name" value="P-loop containing nucleoside triphosphate hydrolases"/>
    <property type="match status" value="1"/>
</dbReference>
<feature type="domain" description="ABC transporter" evidence="8">
    <location>
        <begin position="325"/>
        <end position="536"/>
    </location>
</feature>
<feature type="transmembrane region" description="Helical" evidence="7">
    <location>
        <begin position="146"/>
        <end position="170"/>
    </location>
</feature>
<dbReference type="Pfam" id="PF00664">
    <property type="entry name" value="ABC_membrane"/>
    <property type="match status" value="1"/>
</dbReference>
<evidence type="ECO:0000259" key="9">
    <source>
        <dbReference type="PROSITE" id="PS50929"/>
    </source>
</evidence>
<dbReference type="Gene3D" id="3.40.50.300">
    <property type="entry name" value="P-loop containing nucleotide triphosphate hydrolases"/>
    <property type="match status" value="1"/>
</dbReference>
<dbReference type="CDD" id="cd18584">
    <property type="entry name" value="ABC_6TM_AarD_CydD"/>
    <property type="match status" value="1"/>
</dbReference>
<evidence type="ECO:0000256" key="3">
    <source>
        <dbReference type="ARBA" id="ARBA00022741"/>
    </source>
</evidence>
<evidence type="ECO:0000256" key="2">
    <source>
        <dbReference type="ARBA" id="ARBA00022692"/>
    </source>
</evidence>
<dbReference type="InterPro" id="IPR017871">
    <property type="entry name" value="ABC_transporter-like_CS"/>
</dbReference>
<dbReference type="SUPFAM" id="SSF90123">
    <property type="entry name" value="ABC transporter transmembrane region"/>
    <property type="match status" value="1"/>
</dbReference>
<feature type="transmembrane region" description="Helical" evidence="7">
    <location>
        <begin position="256"/>
        <end position="274"/>
    </location>
</feature>
<dbReference type="InterPro" id="IPR003593">
    <property type="entry name" value="AAA+_ATPase"/>
</dbReference>
<dbReference type="Gene3D" id="1.20.1560.10">
    <property type="entry name" value="ABC transporter type 1, transmembrane domain"/>
    <property type="match status" value="1"/>
</dbReference>
<protein>
    <submittedName>
        <fullName evidence="10">ATP-binding cassette subfamily C protein CydD</fullName>
    </submittedName>
</protein>
<sequence length="536" mass="55428">MRGFLAGGAVLALLQTVSIIGFAWFVSRLITGAIAGDGIAELAPTFWALAAMVALRAFTVWAMDATAAAGAARVKSQLRVAVLGAVRRLGPDWAARKGSATAATVIGPGLDALDGYFAKYLPQLVLTVVATPLLVLVVLLSDWVSALIVVIALPLIPIFMVLIGLATQAVQRKQWDSLQRLSGAFLDVVGGLSTLKIFGRERRQLGRIHRVTDEYRVETMKVLRLSFLSGFVLELAGSLSVALIAVTAGLRLLDGQLSLGVGLFVLILAPEIFLPLRNVGAQFHAAADGVAASEEIFEIIEAADALPARDTADAARAAVPRGAALRIDGLGIRRGDRLIVDDLSAGFEPGAVTVLTGQSGAGKSSIVAAIQGFLPYEGEIRLAAEGAGARAVSGSDIAWCGQTPGLAAGSVAENIALGSRLGADERGQLVQASLRRASASAIDPALELGVAGSGLSGGQAQRVAIARAFYRWTELGTPLLILDEPSSALDAATEAELIASLRAAAADGAIVIVVSHREAVIAAADRVVSLEAVRRA</sequence>
<dbReference type="PANTHER" id="PTHR24221">
    <property type="entry name" value="ATP-BINDING CASSETTE SUB-FAMILY B"/>
    <property type="match status" value="1"/>
</dbReference>
<evidence type="ECO:0000256" key="4">
    <source>
        <dbReference type="ARBA" id="ARBA00022840"/>
    </source>
</evidence>
<dbReference type="GO" id="GO:0042883">
    <property type="term" value="P:cysteine transport"/>
    <property type="evidence" value="ECO:0007669"/>
    <property type="project" value="InterPro"/>
</dbReference>
<dbReference type="CDD" id="cd03228">
    <property type="entry name" value="ABCC_MRP_Like"/>
    <property type="match status" value="1"/>
</dbReference>
<dbReference type="InterPro" id="IPR036640">
    <property type="entry name" value="ABC1_TM_sf"/>
</dbReference>
<dbReference type="GO" id="GO:0005524">
    <property type="term" value="F:ATP binding"/>
    <property type="evidence" value="ECO:0007669"/>
    <property type="project" value="UniProtKB-KW"/>
</dbReference>
<dbReference type="AlphaFoldDB" id="A0A4V2GAS8"/>
<dbReference type="PROSITE" id="PS50893">
    <property type="entry name" value="ABC_TRANSPORTER_2"/>
    <property type="match status" value="1"/>
</dbReference>
<dbReference type="GO" id="GO:0140359">
    <property type="term" value="F:ABC-type transporter activity"/>
    <property type="evidence" value="ECO:0007669"/>
    <property type="project" value="InterPro"/>
</dbReference>
<comment type="subcellular location">
    <subcellularLocation>
        <location evidence="1">Cell membrane</location>
        <topology evidence="1">Multi-pass membrane protein</topology>
    </subcellularLocation>
</comment>
<evidence type="ECO:0000256" key="1">
    <source>
        <dbReference type="ARBA" id="ARBA00004651"/>
    </source>
</evidence>
<evidence type="ECO:0000313" key="11">
    <source>
        <dbReference type="Proteomes" id="UP000291483"/>
    </source>
</evidence>
<feature type="transmembrane region" description="Helical" evidence="7">
    <location>
        <begin position="120"/>
        <end position="140"/>
    </location>
</feature>
<dbReference type="SMART" id="SM00382">
    <property type="entry name" value="AAA"/>
    <property type="match status" value="1"/>
</dbReference>
<evidence type="ECO:0000313" key="10">
    <source>
        <dbReference type="EMBL" id="RZU65456.1"/>
    </source>
</evidence>
<name>A0A4V2GAS8_9MICO</name>
<dbReference type="PROSITE" id="PS00211">
    <property type="entry name" value="ABC_TRANSPORTER_1"/>
    <property type="match status" value="1"/>
</dbReference>
<dbReference type="PANTHER" id="PTHR24221:SF590">
    <property type="entry name" value="COMPONENT LINKED WITH THE ASSEMBLY OF CYTOCHROME' TRANSPORT TRANSMEMBRANE ATP-BINDING PROTEIN ABC TRANSPORTER CYDD-RELATED"/>
    <property type="match status" value="1"/>
</dbReference>